<evidence type="ECO:0000313" key="1">
    <source>
        <dbReference type="EMBL" id="CAB1438368.1"/>
    </source>
</evidence>
<name>A0A9N7USP8_PLEPL</name>
<comment type="caution">
    <text evidence="1">The sequence shown here is derived from an EMBL/GenBank/DDBJ whole genome shotgun (WGS) entry which is preliminary data.</text>
</comment>
<organism evidence="1 2">
    <name type="scientific">Pleuronectes platessa</name>
    <name type="common">European plaice</name>
    <dbReference type="NCBI Taxonomy" id="8262"/>
    <lineage>
        <taxon>Eukaryota</taxon>
        <taxon>Metazoa</taxon>
        <taxon>Chordata</taxon>
        <taxon>Craniata</taxon>
        <taxon>Vertebrata</taxon>
        <taxon>Euteleostomi</taxon>
        <taxon>Actinopterygii</taxon>
        <taxon>Neopterygii</taxon>
        <taxon>Teleostei</taxon>
        <taxon>Neoteleostei</taxon>
        <taxon>Acanthomorphata</taxon>
        <taxon>Carangaria</taxon>
        <taxon>Pleuronectiformes</taxon>
        <taxon>Pleuronectoidei</taxon>
        <taxon>Pleuronectidae</taxon>
        <taxon>Pleuronectes</taxon>
    </lineage>
</organism>
<proteinExistence type="predicted"/>
<reference evidence="1" key="1">
    <citation type="submission" date="2020-03" db="EMBL/GenBank/DDBJ databases">
        <authorList>
            <person name="Weist P."/>
        </authorList>
    </citation>
    <scope>NUCLEOTIDE SEQUENCE</scope>
</reference>
<protein>
    <submittedName>
        <fullName evidence="1">Uncharacterized protein</fullName>
    </submittedName>
</protein>
<dbReference type="Proteomes" id="UP001153269">
    <property type="component" value="Unassembled WGS sequence"/>
</dbReference>
<keyword evidence="2" id="KW-1185">Reference proteome</keyword>
<dbReference type="EMBL" id="CADEAL010002146">
    <property type="protein sequence ID" value="CAB1438368.1"/>
    <property type="molecule type" value="Genomic_DNA"/>
</dbReference>
<accession>A0A9N7USP8</accession>
<evidence type="ECO:0000313" key="2">
    <source>
        <dbReference type="Proteomes" id="UP001153269"/>
    </source>
</evidence>
<dbReference type="AlphaFoldDB" id="A0A9N7USP8"/>
<gene>
    <name evidence="1" type="ORF">PLEPLA_LOCUS26308</name>
</gene>
<sequence length="93" mass="10040">MTPVCLCQHRVKKLQDPSVTPSCPFVWNNLTKRIALSAFVRTKANSNTCKSRADQSLVEARAEGYKCEAVTVETSAAGELNATSCHALKGSVL</sequence>